<dbReference type="InterPro" id="IPR011711">
    <property type="entry name" value="GntR_C"/>
</dbReference>
<keyword evidence="3" id="KW-0804">Transcription</keyword>
<dbReference type="RefSeq" id="WP_093730120.1">
    <property type="nucleotide sequence ID" value="NZ_FMYW01000006.1"/>
</dbReference>
<evidence type="ECO:0000256" key="1">
    <source>
        <dbReference type="ARBA" id="ARBA00023015"/>
    </source>
</evidence>
<dbReference type="Gene3D" id="1.10.10.10">
    <property type="entry name" value="Winged helix-like DNA-binding domain superfamily/Winged helix DNA-binding domain"/>
    <property type="match status" value="1"/>
</dbReference>
<evidence type="ECO:0000256" key="2">
    <source>
        <dbReference type="ARBA" id="ARBA00023125"/>
    </source>
</evidence>
<keyword evidence="6" id="KW-1185">Reference proteome</keyword>
<feature type="domain" description="HTH gntR-type" evidence="4">
    <location>
        <begin position="5"/>
        <end position="72"/>
    </location>
</feature>
<dbReference type="Pfam" id="PF00392">
    <property type="entry name" value="GntR"/>
    <property type="match status" value="1"/>
</dbReference>
<evidence type="ECO:0000259" key="4">
    <source>
        <dbReference type="PROSITE" id="PS50949"/>
    </source>
</evidence>
<dbReference type="Gene3D" id="1.20.120.530">
    <property type="entry name" value="GntR ligand-binding domain-like"/>
    <property type="match status" value="1"/>
</dbReference>
<proteinExistence type="predicted"/>
<dbReference type="GO" id="GO:0003677">
    <property type="term" value="F:DNA binding"/>
    <property type="evidence" value="ECO:0007669"/>
    <property type="project" value="UniProtKB-KW"/>
</dbReference>
<reference evidence="6" key="1">
    <citation type="submission" date="2016-10" db="EMBL/GenBank/DDBJ databases">
        <authorList>
            <person name="Varghese N."/>
            <person name="Submissions S."/>
        </authorList>
    </citation>
    <scope>NUCLEOTIDE SEQUENCE [LARGE SCALE GENOMIC DNA]</scope>
    <source>
        <strain evidence="6">DSM 11005</strain>
    </source>
</reference>
<keyword evidence="1" id="KW-0805">Transcription regulation</keyword>
<dbReference type="SMART" id="SM00895">
    <property type="entry name" value="FCD"/>
    <property type="match status" value="1"/>
</dbReference>
<protein>
    <submittedName>
        <fullName evidence="5">DNA-binding transcriptional regulator, GntR family</fullName>
    </submittedName>
</protein>
<dbReference type="Pfam" id="PF07729">
    <property type="entry name" value="FCD"/>
    <property type="match status" value="1"/>
</dbReference>
<evidence type="ECO:0000313" key="6">
    <source>
        <dbReference type="Proteomes" id="UP000198943"/>
    </source>
</evidence>
<sequence>MEPKENLKEKAYAIIKNKIICCEYRPGQFLNEQELRESVGASRTPIREALNKLEQEGLLEILPKRGVLVRDITLQEVNAIFEIRCMIEPYVLETYGHLLALSDIQDMYRKIRASGCETNNLYEYDLDHNLHEMLVRACDNPYILELMAKVFVQNHRLRILSGQNLEYRLRETAMEHEQILYWLEQRQPHKAAEAMRVHLRHAKEAAINMMTNSKGWKQII</sequence>
<dbReference type="SMART" id="SM00345">
    <property type="entry name" value="HTH_GNTR"/>
    <property type="match status" value="1"/>
</dbReference>
<dbReference type="OrthoDB" id="368823at2"/>
<evidence type="ECO:0000313" key="5">
    <source>
        <dbReference type="EMBL" id="SDC37726.1"/>
    </source>
</evidence>
<dbReference type="GO" id="GO:0003700">
    <property type="term" value="F:DNA-binding transcription factor activity"/>
    <property type="evidence" value="ECO:0007669"/>
    <property type="project" value="InterPro"/>
</dbReference>
<keyword evidence="2 5" id="KW-0238">DNA-binding</keyword>
<dbReference type="AlphaFoldDB" id="A0A1G6L4V6"/>
<dbReference type="EMBL" id="FMYW01000006">
    <property type="protein sequence ID" value="SDC37726.1"/>
    <property type="molecule type" value="Genomic_DNA"/>
</dbReference>
<name>A0A1G6L4V6_9FIRM</name>
<dbReference type="PRINTS" id="PR00035">
    <property type="entry name" value="HTHGNTR"/>
</dbReference>
<dbReference type="SUPFAM" id="SSF48008">
    <property type="entry name" value="GntR ligand-binding domain-like"/>
    <property type="match status" value="1"/>
</dbReference>
<dbReference type="Proteomes" id="UP000198943">
    <property type="component" value="Unassembled WGS sequence"/>
</dbReference>
<dbReference type="PANTHER" id="PTHR43537:SF24">
    <property type="entry name" value="GLUCONATE OPERON TRANSCRIPTIONAL REPRESSOR"/>
    <property type="match status" value="1"/>
</dbReference>
<dbReference type="InterPro" id="IPR000524">
    <property type="entry name" value="Tscrpt_reg_HTH_GntR"/>
</dbReference>
<dbReference type="InterPro" id="IPR036390">
    <property type="entry name" value="WH_DNA-bd_sf"/>
</dbReference>
<dbReference type="InterPro" id="IPR036388">
    <property type="entry name" value="WH-like_DNA-bd_sf"/>
</dbReference>
<dbReference type="PROSITE" id="PS50949">
    <property type="entry name" value="HTH_GNTR"/>
    <property type="match status" value="1"/>
</dbReference>
<accession>A0A1G6L4V6</accession>
<dbReference type="CDD" id="cd07377">
    <property type="entry name" value="WHTH_GntR"/>
    <property type="match status" value="1"/>
</dbReference>
<dbReference type="SUPFAM" id="SSF46785">
    <property type="entry name" value="Winged helix' DNA-binding domain"/>
    <property type="match status" value="1"/>
</dbReference>
<gene>
    <name evidence="5" type="ORF">SAMN04487864_10634</name>
</gene>
<organism evidence="5 6">
    <name type="scientific">Succiniclasticum ruminis</name>
    <dbReference type="NCBI Taxonomy" id="40841"/>
    <lineage>
        <taxon>Bacteria</taxon>
        <taxon>Bacillati</taxon>
        <taxon>Bacillota</taxon>
        <taxon>Negativicutes</taxon>
        <taxon>Acidaminococcales</taxon>
        <taxon>Acidaminococcaceae</taxon>
        <taxon>Succiniclasticum</taxon>
    </lineage>
</organism>
<evidence type="ECO:0000256" key="3">
    <source>
        <dbReference type="ARBA" id="ARBA00023163"/>
    </source>
</evidence>
<dbReference type="PANTHER" id="PTHR43537">
    <property type="entry name" value="TRANSCRIPTIONAL REGULATOR, GNTR FAMILY"/>
    <property type="match status" value="1"/>
</dbReference>
<dbReference type="InterPro" id="IPR008920">
    <property type="entry name" value="TF_FadR/GntR_C"/>
</dbReference>